<feature type="domain" description="Glycosyl transferase family 1" evidence="1">
    <location>
        <begin position="189"/>
        <end position="356"/>
    </location>
</feature>
<accession>I4AJ63</accession>
<proteinExistence type="predicted"/>
<dbReference type="HOGENOM" id="CLU_009583_0_4_10"/>
<dbReference type="Proteomes" id="UP000006054">
    <property type="component" value="Chromosome"/>
</dbReference>
<dbReference type="AlphaFoldDB" id="I4AJ63"/>
<keyword evidence="3" id="KW-0808">Transferase</keyword>
<dbReference type="PANTHER" id="PTHR12526:SF630">
    <property type="entry name" value="GLYCOSYLTRANSFERASE"/>
    <property type="match status" value="1"/>
</dbReference>
<dbReference type="OrthoDB" id="9811239at2"/>
<dbReference type="EMBL" id="CP003345">
    <property type="protein sequence ID" value="AFM03998.1"/>
    <property type="molecule type" value="Genomic_DNA"/>
</dbReference>
<name>I4AJ63_BERLS</name>
<dbReference type="RefSeq" id="WP_014797455.1">
    <property type="nucleotide sequence ID" value="NC_018018.1"/>
</dbReference>
<dbReference type="Pfam" id="PF13439">
    <property type="entry name" value="Glyco_transf_4"/>
    <property type="match status" value="1"/>
</dbReference>
<dbReference type="GO" id="GO:0016757">
    <property type="term" value="F:glycosyltransferase activity"/>
    <property type="evidence" value="ECO:0007669"/>
    <property type="project" value="InterPro"/>
</dbReference>
<evidence type="ECO:0000259" key="2">
    <source>
        <dbReference type="Pfam" id="PF13439"/>
    </source>
</evidence>
<sequence length="378" mass="42908">MNSPIAHYVVHLSTPKNWRGGEQQIAYLTTELDKKMIKQTILTPQNSSLFNFITKYREKNTTSNLEVDILKGNSKFGQARFLANFCKNNKVDIVHLHDAHAHTIAVLSAVFFQNKSKFILSRRVDFPVKNNFFSKYKYNHSSIKKIVCVSDKIKEITAPSIKDKSKLITVHSGIDLTKFENIDKKTSILKQEYNLEQDTVLIGNVAALAPHKDYITFLETVKLLIPRLEKNNKKVCFFLIGKEDGSENEIQDWLHQNQEIKDYFVLTGFRNDIPIILKELDIFLFTSQTEGLGTSILDAFASKVPVVATAAGGIPESVIDNQTGLLSKIKDSVSLAENVEKVLFDEELRNKLVTNASLHLQNFTKENTAKKTLEIYKI</sequence>
<evidence type="ECO:0000259" key="1">
    <source>
        <dbReference type="Pfam" id="PF00534"/>
    </source>
</evidence>
<dbReference type="SUPFAM" id="SSF53756">
    <property type="entry name" value="UDP-Glycosyltransferase/glycogen phosphorylase"/>
    <property type="match status" value="1"/>
</dbReference>
<dbReference type="PANTHER" id="PTHR12526">
    <property type="entry name" value="GLYCOSYLTRANSFERASE"/>
    <property type="match status" value="1"/>
</dbReference>
<organism evidence="3 4">
    <name type="scientific">Bernardetia litoralis (strain ATCC 23117 / DSM 6794 / NBRC 15988 / NCIMB 1366 / Fx l1 / Sio-4)</name>
    <name type="common">Flexibacter litoralis</name>
    <dbReference type="NCBI Taxonomy" id="880071"/>
    <lineage>
        <taxon>Bacteria</taxon>
        <taxon>Pseudomonadati</taxon>
        <taxon>Bacteroidota</taxon>
        <taxon>Cytophagia</taxon>
        <taxon>Cytophagales</taxon>
        <taxon>Bernardetiaceae</taxon>
        <taxon>Bernardetia</taxon>
    </lineage>
</organism>
<keyword evidence="4" id="KW-1185">Reference proteome</keyword>
<evidence type="ECO:0000313" key="4">
    <source>
        <dbReference type="Proteomes" id="UP000006054"/>
    </source>
</evidence>
<dbReference type="InterPro" id="IPR028098">
    <property type="entry name" value="Glyco_trans_4-like_N"/>
</dbReference>
<reference evidence="4" key="1">
    <citation type="submission" date="2012-06" db="EMBL/GenBank/DDBJ databases">
        <title>The complete genome of Flexibacter litoralis DSM 6794.</title>
        <authorList>
            <person name="Lucas S."/>
            <person name="Copeland A."/>
            <person name="Lapidus A."/>
            <person name="Glavina del Rio T."/>
            <person name="Dalin E."/>
            <person name="Tice H."/>
            <person name="Bruce D."/>
            <person name="Goodwin L."/>
            <person name="Pitluck S."/>
            <person name="Peters L."/>
            <person name="Ovchinnikova G."/>
            <person name="Lu M."/>
            <person name="Kyrpides N."/>
            <person name="Mavromatis K."/>
            <person name="Ivanova N."/>
            <person name="Brettin T."/>
            <person name="Detter J.C."/>
            <person name="Han C."/>
            <person name="Larimer F."/>
            <person name="Land M."/>
            <person name="Hauser L."/>
            <person name="Markowitz V."/>
            <person name="Cheng J.-F."/>
            <person name="Hugenholtz P."/>
            <person name="Woyke T."/>
            <person name="Wu D."/>
            <person name="Spring S."/>
            <person name="Lang E."/>
            <person name="Kopitz M."/>
            <person name="Brambilla E."/>
            <person name="Klenk H.-P."/>
            <person name="Eisen J.A."/>
        </authorList>
    </citation>
    <scope>NUCLEOTIDE SEQUENCE [LARGE SCALE GENOMIC DNA]</scope>
    <source>
        <strain evidence="4">ATCC 23117 / DSM 6794 / NBRC 15988 / NCIMB 1366 / Sio-4</strain>
    </source>
</reference>
<gene>
    <name evidence="3" type="ordered locus">Fleli_1579</name>
</gene>
<dbReference type="Pfam" id="PF00534">
    <property type="entry name" value="Glycos_transf_1"/>
    <property type="match status" value="1"/>
</dbReference>
<protein>
    <submittedName>
        <fullName evidence="3">Glycosyltransferase</fullName>
    </submittedName>
</protein>
<dbReference type="InterPro" id="IPR001296">
    <property type="entry name" value="Glyco_trans_1"/>
</dbReference>
<dbReference type="KEGG" id="fli:Fleli_1579"/>
<feature type="domain" description="Glycosyltransferase subfamily 4-like N-terminal" evidence="2">
    <location>
        <begin position="19"/>
        <end position="177"/>
    </location>
</feature>
<evidence type="ECO:0000313" key="3">
    <source>
        <dbReference type="EMBL" id="AFM03998.1"/>
    </source>
</evidence>
<dbReference type="STRING" id="880071.Fleli_1579"/>
<dbReference type="Gene3D" id="3.40.50.2000">
    <property type="entry name" value="Glycogen Phosphorylase B"/>
    <property type="match status" value="2"/>
</dbReference>
<dbReference type="PATRIC" id="fig|880071.3.peg.1559"/>
<dbReference type="eggNOG" id="COG0438">
    <property type="taxonomic scope" value="Bacteria"/>
</dbReference>
<dbReference type="CDD" id="cd03801">
    <property type="entry name" value="GT4_PimA-like"/>
    <property type="match status" value="1"/>
</dbReference>